<dbReference type="InterPro" id="IPR013094">
    <property type="entry name" value="AB_hydrolase_3"/>
</dbReference>
<name>A0AB34PD46_9XANT</name>
<comment type="similarity">
    <text evidence="1">Belongs to the 'GDXG' lipolytic enzyme family.</text>
</comment>
<feature type="domain" description="Alpha/beta hydrolase fold-3" evidence="4">
    <location>
        <begin position="138"/>
        <end position="344"/>
    </location>
</feature>
<dbReference type="AlphaFoldDB" id="A0AB34PD46"/>
<dbReference type="Gene3D" id="3.40.50.1820">
    <property type="entry name" value="alpha/beta hydrolase"/>
    <property type="match status" value="1"/>
</dbReference>
<dbReference type="Pfam" id="PF07859">
    <property type="entry name" value="Abhydrolase_3"/>
    <property type="match status" value="1"/>
</dbReference>
<comment type="caution">
    <text evidence="5">The sequence shown here is derived from an EMBL/GenBank/DDBJ whole genome shotgun (WGS) entry which is preliminary data.</text>
</comment>
<evidence type="ECO:0000256" key="1">
    <source>
        <dbReference type="ARBA" id="ARBA00010515"/>
    </source>
</evidence>
<dbReference type="GO" id="GO:0019433">
    <property type="term" value="P:triglyceride catabolic process"/>
    <property type="evidence" value="ECO:0007669"/>
    <property type="project" value="TreeGrafter"/>
</dbReference>
<dbReference type="GO" id="GO:0004771">
    <property type="term" value="F:sterol ester esterase activity"/>
    <property type="evidence" value="ECO:0007669"/>
    <property type="project" value="TreeGrafter"/>
</dbReference>
<protein>
    <submittedName>
        <fullName evidence="5">Esterase</fullName>
    </submittedName>
</protein>
<proteinExistence type="inferred from homology"/>
<feature type="signal peptide" evidence="3">
    <location>
        <begin position="1"/>
        <end position="25"/>
    </location>
</feature>
<gene>
    <name evidence="5" type="ORF">NC00_02280</name>
</gene>
<dbReference type="InterPro" id="IPR002168">
    <property type="entry name" value="Lipase_GDXG_HIS_AS"/>
</dbReference>
<dbReference type="GO" id="GO:0005829">
    <property type="term" value="C:cytosol"/>
    <property type="evidence" value="ECO:0007669"/>
    <property type="project" value="TreeGrafter"/>
</dbReference>
<feature type="chain" id="PRO_5044349133" evidence="3">
    <location>
        <begin position="26"/>
        <end position="381"/>
    </location>
</feature>
<dbReference type="SUPFAM" id="SSF53474">
    <property type="entry name" value="alpha/beta-Hydrolases"/>
    <property type="match status" value="1"/>
</dbReference>
<organism evidence="5 6">
    <name type="scientific">Xanthomonas cannabis pv. phaseoli</name>
    <dbReference type="NCBI Taxonomy" id="1885902"/>
    <lineage>
        <taxon>Bacteria</taxon>
        <taxon>Pseudomonadati</taxon>
        <taxon>Pseudomonadota</taxon>
        <taxon>Gammaproteobacteria</taxon>
        <taxon>Lysobacterales</taxon>
        <taxon>Lysobacteraceae</taxon>
        <taxon>Xanthomonas</taxon>
    </lineage>
</organism>
<dbReference type="Proteomes" id="UP000029879">
    <property type="component" value="Unassembled WGS sequence"/>
</dbReference>
<dbReference type="PANTHER" id="PTHR23025:SF3">
    <property type="entry name" value="HORMONE-SENSITIVE LIPASE"/>
    <property type="match status" value="1"/>
</dbReference>
<dbReference type="RefSeq" id="WP_047693250.1">
    <property type="nucleotide sequence ID" value="NZ_KN265461.1"/>
</dbReference>
<dbReference type="InterPro" id="IPR029058">
    <property type="entry name" value="AB_hydrolase_fold"/>
</dbReference>
<dbReference type="GO" id="GO:0004806">
    <property type="term" value="F:triacylglycerol lipase activity"/>
    <property type="evidence" value="ECO:0007669"/>
    <property type="project" value="TreeGrafter"/>
</dbReference>
<evidence type="ECO:0000256" key="2">
    <source>
        <dbReference type="ARBA" id="ARBA00022801"/>
    </source>
</evidence>
<accession>A0AB34PD46</accession>
<dbReference type="EMBL" id="JRQI01000006">
    <property type="protein sequence ID" value="KGK59410.1"/>
    <property type="molecule type" value="Genomic_DNA"/>
</dbReference>
<dbReference type="PROSITE" id="PS01173">
    <property type="entry name" value="LIPASE_GDXG_HIS"/>
    <property type="match status" value="1"/>
</dbReference>
<keyword evidence="3" id="KW-0732">Signal</keyword>
<evidence type="ECO:0000313" key="6">
    <source>
        <dbReference type="Proteomes" id="UP000029879"/>
    </source>
</evidence>
<dbReference type="PANTHER" id="PTHR23025">
    <property type="entry name" value="TRIACYLGLYCEROL LIPASE"/>
    <property type="match status" value="1"/>
</dbReference>
<evidence type="ECO:0000313" key="5">
    <source>
        <dbReference type="EMBL" id="KGK59410.1"/>
    </source>
</evidence>
<reference evidence="5 6" key="1">
    <citation type="submission" date="2014-10" db="EMBL/GenBank/DDBJ databases">
        <title>Genome sequence of a Xanthomonas strain that is pathogenic on beans.</title>
        <authorList>
            <person name="Aritua V."/>
            <person name="Sapp M."/>
            <person name="Harrison J."/>
            <person name="Smith J."/>
            <person name="Studholme D."/>
        </authorList>
    </citation>
    <scope>NUCLEOTIDE SEQUENCE [LARGE SCALE GENOMIC DNA]</scope>
    <source>
        <strain evidence="5 6">Nyagatare</strain>
    </source>
</reference>
<sequence length="381" mass="41137">MTRPCWTTRGLMALIGAACALSATAAERAATSAAPAAEGTRQVAPFAVPVSEYLSPAARAHVQAEVARADPLAKADNATLLQQLPRIRADTERWAEGVVAQLRTRYAVEVTRERWNEVPVLRVEPRTRTPEQARRLLIELHGGGFIMGSAQSFGLMEAIPVAAMTGMTVIAVDYRMGPEHRFPAASEDVAAVYRAALQRYAPERIGLFGCSAGGVLTGESLAWFAKERLPMPAAAGMFCAAGDARYRGDSRYVAAAVNDALLPDAAGQLPIMEDLYYGEGVDFHDPLVSPVFSDAVLRQFPPTLLITATRAAELSTAAYTHSRLIDLGRESDLHVWDGLGHGFHFTETLPESQQALRVMARFFSRHLGLPPPPLAAPLTPR</sequence>
<evidence type="ECO:0000256" key="3">
    <source>
        <dbReference type="SAM" id="SignalP"/>
    </source>
</evidence>
<keyword evidence="2" id="KW-0378">Hydrolase</keyword>
<evidence type="ECO:0000259" key="4">
    <source>
        <dbReference type="Pfam" id="PF07859"/>
    </source>
</evidence>